<feature type="compositionally biased region" description="Polar residues" evidence="5">
    <location>
        <begin position="365"/>
        <end position="397"/>
    </location>
</feature>
<protein>
    <submittedName>
        <fullName evidence="7">Transmembrane protein 184B-like protein</fullName>
    </submittedName>
</protein>
<evidence type="ECO:0000256" key="2">
    <source>
        <dbReference type="ARBA" id="ARBA00022692"/>
    </source>
</evidence>
<dbReference type="AlphaFoldDB" id="A0A3S3QTP9"/>
<evidence type="ECO:0000313" key="8">
    <source>
        <dbReference type="Proteomes" id="UP000285301"/>
    </source>
</evidence>
<feature type="transmembrane region" description="Helical" evidence="6">
    <location>
        <begin position="115"/>
        <end position="133"/>
    </location>
</feature>
<evidence type="ECO:0000256" key="1">
    <source>
        <dbReference type="ARBA" id="ARBA00004141"/>
    </source>
</evidence>
<evidence type="ECO:0000256" key="5">
    <source>
        <dbReference type="SAM" id="MobiDB-lite"/>
    </source>
</evidence>
<feature type="transmembrane region" description="Helical" evidence="6">
    <location>
        <begin position="243"/>
        <end position="267"/>
    </location>
</feature>
<dbReference type="STRING" id="1965070.A0A3S3QTP9"/>
<proteinExistence type="predicted"/>
<dbReference type="EMBL" id="NCKU01000877">
    <property type="protein sequence ID" value="RWS13804.1"/>
    <property type="molecule type" value="Genomic_DNA"/>
</dbReference>
<feature type="non-terminal residue" evidence="7">
    <location>
        <position position="1"/>
    </location>
</feature>
<feature type="transmembrane region" description="Helical" evidence="6">
    <location>
        <begin position="38"/>
        <end position="59"/>
    </location>
</feature>
<keyword evidence="2 6" id="KW-0812">Transmembrane</keyword>
<dbReference type="Pfam" id="PF03619">
    <property type="entry name" value="Solute_trans_a"/>
    <property type="match status" value="1"/>
</dbReference>
<name>A0A3S3QTP9_9ACAR</name>
<feature type="transmembrane region" description="Helical" evidence="6">
    <location>
        <begin position="208"/>
        <end position="231"/>
    </location>
</feature>
<evidence type="ECO:0000256" key="6">
    <source>
        <dbReference type="SAM" id="Phobius"/>
    </source>
</evidence>
<sequence length="464" mass="52385">IEKQSDGLKSNVRMSVKSALNSTAVEHRNGSFFDKAPIFLQTHTAQAIAGVFVWTALIITCHQIYQHLRYYTMPSEQKYIVRILFIVPIYALDCWLSLLFFKDNYYVYFDSVRDWYEAFVIYNFLALCYEYLGGEGNIMSEIRGRPIKSSWWYGTCCLRGKTYTIGFLRFCKQATLQFCAVKPLMSVITLILQAFGKFRDGDWSADGGYLYITMIYNFSVSLALYGLVLFYQATKDLLSPYDPVWKFCTVKSVIFLSFWQGVILAVLEKADLLPEFYSEGAKASEGTVSAGYQNFLICIEMFFASIALRYAFPYQIYGEDCVTDGHARSVTMQSISSSLKETMNPKDIMNDAIHNFHPQYQQYTQYHSSASNKSAGSNVGSTMTRNTNPGHQSSGDSFESDKGKMQTLDSSAKGTINSATAGVEDNLEKNGSKKTGSHQARPLQTISQNYSEKATLLSSDDEFQ</sequence>
<keyword evidence="3 6" id="KW-1133">Transmembrane helix</keyword>
<keyword evidence="4 6" id="KW-0472">Membrane</keyword>
<keyword evidence="8" id="KW-1185">Reference proteome</keyword>
<reference evidence="7 8" key="1">
    <citation type="journal article" date="2018" name="Gigascience">
        <title>Genomes of trombidid mites reveal novel predicted allergens and laterally-transferred genes associated with secondary metabolism.</title>
        <authorList>
            <person name="Dong X."/>
            <person name="Chaisiri K."/>
            <person name="Xia D."/>
            <person name="Armstrong S.D."/>
            <person name="Fang Y."/>
            <person name="Donnelly M.J."/>
            <person name="Kadowaki T."/>
            <person name="McGarry J.W."/>
            <person name="Darby A.C."/>
            <person name="Makepeace B.L."/>
        </authorList>
    </citation>
    <scope>NUCLEOTIDE SEQUENCE [LARGE SCALE GENOMIC DNA]</scope>
    <source>
        <strain evidence="7">UoL-WK</strain>
    </source>
</reference>
<dbReference type="InterPro" id="IPR005178">
    <property type="entry name" value="Ostalpha/TMEM184C"/>
</dbReference>
<comment type="caution">
    <text evidence="7">The sequence shown here is derived from an EMBL/GenBank/DDBJ whole genome shotgun (WGS) entry which is preliminary data.</text>
</comment>
<feature type="compositionally biased region" description="Polar residues" evidence="5">
    <location>
        <begin position="407"/>
        <end position="420"/>
    </location>
</feature>
<feature type="transmembrane region" description="Helical" evidence="6">
    <location>
        <begin position="79"/>
        <end position="100"/>
    </location>
</feature>
<evidence type="ECO:0000256" key="3">
    <source>
        <dbReference type="ARBA" id="ARBA00022989"/>
    </source>
</evidence>
<comment type="subcellular location">
    <subcellularLocation>
        <location evidence="1">Membrane</location>
        <topology evidence="1">Multi-pass membrane protein</topology>
    </subcellularLocation>
</comment>
<feature type="transmembrane region" description="Helical" evidence="6">
    <location>
        <begin position="174"/>
        <end position="196"/>
    </location>
</feature>
<dbReference type="SMART" id="SM01417">
    <property type="entry name" value="Solute_trans_a"/>
    <property type="match status" value="1"/>
</dbReference>
<dbReference type="PANTHER" id="PTHR23423">
    <property type="entry name" value="ORGANIC SOLUTE TRANSPORTER-RELATED"/>
    <property type="match status" value="1"/>
</dbReference>
<evidence type="ECO:0000256" key="4">
    <source>
        <dbReference type="ARBA" id="ARBA00023136"/>
    </source>
</evidence>
<dbReference type="GO" id="GO:0016020">
    <property type="term" value="C:membrane"/>
    <property type="evidence" value="ECO:0007669"/>
    <property type="project" value="UniProtKB-SubCell"/>
</dbReference>
<dbReference type="Proteomes" id="UP000285301">
    <property type="component" value="Unassembled WGS sequence"/>
</dbReference>
<organism evidence="7 8">
    <name type="scientific">Dinothrombium tinctorium</name>
    <dbReference type="NCBI Taxonomy" id="1965070"/>
    <lineage>
        <taxon>Eukaryota</taxon>
        <taxon>Metazoa</taxon>
        <taxon>Ecdysozoa</taxon>
        <taxon>Arthropoda</taxon>
        <taxon>Chelicerata</taxon>
        <taxon>Arachnida</taxon>
        <taxon>Acari</taxon>
        <taxon>Acariformes</taxon>
        <taxon>Trombidiformes</taxon>
        <taxon>Prostigmata</taxon>
        <taxon>Anystina</taxon>
        <taxon>Parasitengona</taxon>
        <taxon>Trombidioidea</taxon>
        <taxon>Trombidiidae</taxon>
        <taxon>Dinothrombium</taxon>
    </lineage>
</organism>
<dbReference type="OrthoDB" id="5348404at2759"/>
<accession>A0A3S3QTP9</accession>
<feature type="compositionally biased region" description="Polar residues" evidence="5">
    <location>
        <begin position="433"/>
        <end position="458"/>
    </location>
</feature>
<gene>
    <name evidence="7" type="ORF">B4U79_01167</name>
</gene>
<evidence type="ECO:0000313" key="7">
    <source>
        <dbReference type="EMBL" id="RWS13804.1"/>
    </source>
</evidence>
<feature type="transmembrane region" description="Helical" evidence="6">
    <location>
        <begin position="292"/>
        <end position="312"/>
    </location>
</feature>
<feature type="region of interest" description="Disordered" evidence="5">
    <location>
        <begin position="365"/>
        <end position="464"/>
    </location>
</feature>